<comment type="similarity">
    <text evidence="2 6">Belongs to the BI1 family.</text>
</comment>
<dbReference type="PANTHER" id="PTHR23291:SF50">
    <property type="entry name" value="PROTEIN LIFEGUARD 4"/>
    <property type="match status" value="1"/>
</dbReference>
<dbReference type="AlphaFoldDB" id="A0A3M0YYX9"/>
<keyword evidence="5 6" id="KW-0472">Membrane</keyword>
<evidence type="ECO:0000256" key="2">
    <source>
        <dbReference type="ARBA" id="ARBA00010350"/>
    </source>
</evidence>
<feature type="transmembrane region" description="Helical" evidence="6">
    <location>
        <begin position="52"/>
        <end position="78"/>
    </location>
</feature>
<proteinExistence type="inferred from homology"/>
<feature type="transmembrane region" description="Helical" evidence="6">
    <location>
        <begin position="21"/>
        <end position="46"/>
    </location>
</feature>
<dbReference type="PANTHER" id="PTHR23291">
    <property type="entry name" value="BAX INHIBITOR-RELATED"/>
    <property type="match status" value="1"/>
</dbReference>
<sequence length="236" mass="25753">MQNDSFILEQTKGFGLSFSSFMTKVLGLMSIGLFVSFGVALFIILFAESSSFALSIISILAIPTAILQLVIVFALSFFIEKFNALVGSIVFVAYSALTGLTLGLIMMSYNLFGIVTALGATFITFSIMAIFGYSTKMDLSKIGGIALMGLIGLVIASLFNIVVSLFSPSFATGFNWILTYLGVAIFLVLTAWDVQKLKTISQMQENENKLVVLGSLTLYLDFINLFIYMLRIFGSR</sequence>
<name>A0A3M0YYX9_9BACT</name>
<feature type="transmembrane region" description="Helical" evidence="6">
    <location>
        <begin position="212"/>
        <end position="233"/>
    </location>
</feature>
<feature type="non-terminal residue" evidence="7">
    <location>
        <position position="236"/>
    </location>
</feature>
<evidence type="ECO:0000256" key="4">
    <source>
        <dbReference type="ARBA" id="ARBA00022989"/>
    </source>
</evidence>
<evidence type="ECO:0000256" key="3">
    <source>
        <dbReference type="ARBA" id="ARBA00022692"/>
    </source>
</evidence>
<feature type="transmembrane region" description="Helical" evidence="6">
    <location>
        <begin position="145"/>
        <end position="167"/>
    </location>
</feature>
<protein>
    <submittedName>
        <fullName evidence="7">Bax inhibitor-1/YccA family protein</fullName>
    </submittedName>
</protein>
<dbReference type="CDD" id="cd10432">
    <property type="entry name" value="BI-1-like_bacterial"/>
    <property type="match status" value="1"/>
</dbReference>
<feature type="transmembrane region" description="Helical" evidence="6">
    <location>
        <begin position="85"/>
        <end position="105"/>
    </location>
</feature>
<comment type="subcellular location">
    <subcellularLocation>
        <location evidence="1">Membrane</location>
        <topology evidence="1">Multi-pass membrane protein</topology>
    </subcellularLocation>
</comment>
<keyword evidence="3 6" id="KW-0812">Transmembrane</keyword>
<dbReference type="GO" id="GO:0016020">
    <property type="term" value="C:membrane"/>
    <property type="evidence" value="ECO:0007669"/>
    <property type="project" value="UniProtKB-SubCell"/>
</dbReference>
<keyword evidence="4 6" id="KW-1133">Transmembrane helix</keyword>
<evidence type="ECO:0000256" key="1">
    <source>
        <dbReference type="ARBA" id="ARBA00004141"/>
    </source>
</evidence>
<evidence type="ECO:0000313" key="7">
    <source>
        <dbReference type="EMBL" id="RMD77370.1"/>
    </source>
</evidence>
<evidence type="ECO:0000313" key="8">
    <source>
        <dbReference type="Proteomes" id="UP000269410"/>
    </source>
</evidence>
<reference evidence="7 8" key="1">
    <citation type="submission" date="2018-10" db="EMBL/GenBank/DDBJ databases">
        <title>Thermophilic Lithotrophy and Phototrophy in an Intertidal, Iron-rich, Geothermal Spring.</title>
        <authorList>
            <person name="Ward L.M."/>
            <person name="Idei A."/>
            <person name="Nakagawa M."/>
            <person name="Ueno Y."/>
            <person name="Fischer W."/>
            <person name="Mcglynn S.E."/>
        </authorList>
    </citation>
    <scope>NUCLEOTIDE SEQUENCE [LARGE SCALE GENOMIC DNA]</scope>
    <source>
        <strain evidence="7">J137</strain>
    </source>
</reference>
<dbReference type="InterPro" id="IPR006214">
    <property type="entry name" value="Bax_inhibitor_1-related"/>
</dbReference>
<gene>
    <name evidence="7" type="ORF">D6810_01100</name>
</gene>
<comment type="caution">
    <text evidence="7">The sequence shown here is derived from an EMBL/GenBank/DDBJ whole genome shotgun (WGS) entry which is preliminary data.</text>
</comment>
<dbReference type="Pfam" id="PF01027">
    <property type="entry name" value="Bax1-I"/>
    <property type="match status" value="1"/>
</dbReference>
<dbReference type="Proteomes" id="UP000269410">
    <property type="component" value="Unassembled WGS sequence"/>
</dbReference>
<feature type="transmembrane region" description="Helical" evidence="6">
    <location>
        <begin position="111"/>
        <end position="133"/>
    </location>
</feature>
<organism evidence="7 8">
    <name type="scientific">Candidatus Dojkabacteria bacterium</name>
    <dbReference type="NCBI Taxonomy" id="2099670"/>
    <lineage>
        <taxon>Bacteria</taxon>
        <taxon>Candidatus Dojkabacteria</taxon>
    </lineage>
</organism>
<feature type="transmembrane region" description="Helical" evidence="6">
    <location>
        <begin position="173"/>
        <end position="192"/>
    </location>
</feature>
<evidence type="ECO:0000256" key="6">
    <source>
        <dbReference type="RuleBase" id="RU004379"/>
    </source>
</evidence>
<accession>A0A3M0YYX9</accession>
<dbReference type="EMBL" id="RFKV01000039">
    <property type="protein sequence ID" value="RMD77370.1"/>
    <property type="molecule type" value="Genomic_DNA"/>
</dbReference>
<evidence type="ECO:0000256" key="5">
    <source>
        <dbReference type="ARBA" id="ARBA00023136"/>
    </source>
</evidence>